<reference evidence="2 3" key="1">
    <citation type="submission" date="2013-05" db="EMBL/GenBank/DDBJ databases">
        <title>Draft genome of the parasitic nematode Anyclostoma ceylanicum.</title>
        <authorList>
            <person name="Mitreva M."/>
        </authorList>
    </citation>
    <scope>NUCLEOTIDE SEQUENCE [LARGE SCALE GENOMIC DNA]</scope>
</reference>
<feature type="region of interest" description="Disordered" evidence="1">
    <location>
        <begin position="1"/>
        <end position="33"/>
    </location>
</feature>
<protein>
    <submittedName>
        <fullName evidence="2">Uncharacterized protein</fullName>
    </submittedName>
</protein>
<proteinExistence type="predicted"/>
<organism evidence="2 3">
    <name type="scientific">Ancylostoma ceylanicum</name>
    <dbReference type="NCBI Taxonomy" id="53326"/>
    <lineage>
        <taxon>Eukaryota</taxon>
        <taxon>Metazoa</taxon>
        <taxon>Ecdysozoa</taxon>
        <taxon>Nematoda</taxon>
        <taxon>Chromadorea</taxon>
        <taxon>Rhabditida</taxon>
        <taxon>Rhabditina</taxon>
        <taxon>Rhabditomorpha</taxon>
        <taxon>Strongyloidea</taxon>
        <taxon>Ancylostomatidae</taxon>
        <taxon>Ancylostomatinae</taxon>
        <taxon>Ancylostoma</taxon>
    </lineage>
</organism>
<accession>A0A0D6LGZ8</accession>
<gene>
    <name evidence="2" type="ORF">ANCCEY_09582</name>
</gene>
<dbReference type="EMBL" id="KE125118">
    <property type="protein sequence ID" value="EPB71330.1"/>
    <property type="molecule type" value="Genomic_DNA"/>
</dbReference>
<feature type="compositionally biased region" description="Polar residues" evidence="1">
    <location>
        <begin position="104"/>
        <end position="115"/>
    </location>
</feature>
<evidence type="ECO:0000313" key="2">
    <source>
        <dbReference type="EMBL" id="EPB71330.1"/>
    </source>
</evidence>
<dbReference type="Proteomes" id="UP000054495">
    <property type="component" value="Unassembled WGS sequence"/>
</dbReference>
<sequence>MGDVVDNDGDELVEDRFDDESFDDAPLSDPESHFDEQDLLSIDANEHDGCTDDLRLKEFLFDRSHFEKENSWEPSIPDQSFGVTEVANNPKDPFMSVKLPVNDVRSTPQRTSTRQGKLYPGNSPRINECTSENAQTSTPVSMIAKLPQRQRLRDLDDMVLDISAIKPDGTSLKEAGRGLGNLSLASSTDTTMLSTGQIQSILKHQSAEMVTSVVAAAANVSKPSSTSQQVLKAPSRDVQAPSRDVQEVTIRDEKLLDSQIILLDAHRSTTLRIEFCATQCARFCTSLSIHASGGGGPAVKYRMPVRGMGGTAVVTVKDRDDLRISRNGSYVLQSSYESTFSFTLVNSGKRHAFARTLVLYYGESGTSEQVPVDVRPGAGIVIGRNESRQRAVSPLQVVVYWGEERTRRRLRCYEEKTGVIHSCENLQFTDKYVGEEPEFAPPQGHPVSKEDVRLFDQTLRMYIIYVCSPRIRPRQSLSSNSSLERSLQPDDTLRERTVYNTLVVPDQTIR</sequence>
<evidence type="ECO:0000256" key="1">
    <source>
        <dbReference type="SAM" id="MobiDB-lite"/>
    </source>
</evidence>
<keyword evidence="3" id="KW-1185">Reference proteome</keyword>
<name>A0A0D6LGZ8_9BILA</name>
<dbReference type="AlphaFoldDB" id="A0A0D6LGZ8"/>
<feature type="region of interest" description="Disordered" evidence="1">
    <location>
        <begin position="104"/>
        <end position="125"/>
    </location>
</feature>
<evidence type="ECO:0000313" key="3">
    <source>
        <dbReference type="Proteomes" id="UP000054495"/>
    </source>
</evidence>
<feature type="compositionally biased region" description="Acidic residues" evidence="1">
    <location>
        <begin position="1"/>
        <end position="23"/>
    </location>
</feature>